<evidence type="ECO:0000313" key="8">
    <source>
        <dbReference type="Proteomes" id="UP001589587"/>
    </source>
</evidence>
<comment type="caution">
    <text evidence="7">The sequence shown here is derived from an EMBL/GenBank/DDBJ whole genome shotgun (WGS) entry which is preliminary data.</text>
</comment>
<reference evidence="7 8" key="1">
    <citation type="submission" date="2024-09" db="EMBL/GenBank/DDBJ databases">
        <authorList>
            <person name="Sun Q."/>
            <person name="Mori K."/>
        </authorList>
    </citation>
    <scope>NUCLEOTIDE SEQUENCE [LARGE SCALE GENOMIC DNA]</scope>
    <source>
        <strain evidence="7 8">JCM 11411</strain>
    </source>
</reference>
<dbReference type="PANTHER" id="PTHR43605">
    <property type="entry name" value="ACYL-COENZYME A SYNTHETASE"/>
    <property type="match status" value="1"/>
</dbReference>
<name>A0ABV5XMF5_9NOCA</name>
<evidence type="ECO:0000256" key="1">
    <source>
        <dbReference type="ARBA" id="ARBA00006432"/>
    </source>
</evidence>
<evidence type="ECO:0000313" key="7">
    <source>
        <dbReference type="EMBL" id="MFB9783606.1"/>
    </source>
</evidence>
<evidence type="ECO:0000256" key="4">
    <source>
        <dbReference type="ARBA" id="ARBA00022840"/>
    </source>
</evidence>
<evidence type="ECO:0000259" key="5">
    <source>
        <dbReference type="Pfam" id="PF00501"/>
    </source>
</evidence>
<dbReference type="Gene3D" id="3.40.50.12780">
    <property type="entry name" value="N-terminal domain of ligase-like"/>
    <property type="match status" value="1"/>
</dbReference>
<dbReference type="InterPro" id="IPR042099">
    <property type="entry name" value="ANL_N_sf"/>
</dbReference>
<dbReference type="Proteomes" id="UP001589587">
    <property type="component" value="Unassembled WGS sequence"/>
</dbReference>
<keyword evidence="2" id="KW-0436">Ligase</keyword>
<dbReference type="InterPro" id="IPR025110">
    <property type="entry name" value="AMP-bd_C"/>
</dbReference>
<evidence type="ECO:0000259" key="6">
    <source>
        <dbReference type="Pfam" id="PF13193"/>
    </source>
</evidence>
<dbReference type="PROSITE" id="PS00455">
    <property type="entry name" value="AMP_BINDING"/>
    <property type="match status" value="1"/>
</dbReference>
<keyword evidence="8" id="KW-1185">Reference proteome</keyword>
<dbReference type="PANTHER" id="PTHR43605:SF10">
    <property type="entry name" value="ACYL-COA SYNTHETASE MEDIUM CHAIN FAMILY MEMBER 3"/>
    <property type="match status" value="1"/>
</dbReference>
<dbReference type="SUPFAM" id="SSF56801">
    <property type="entry name" value="Acetyl-CoA synthetase-like"/>
    <property type="match status" value="1"/>
</dbReference>
<protein>
    <submittedName>
        <fullName evidence="7">Acyl-CoA synthetase</fullName>
    </submittedName>
</protein>
<proteinExistence type="inferred from homology"/>
<keyword evidence="3" id="KW-0547">Nucleotide-binding</keyword>
<feature type="domain" description="AMP-dependent synthetase/ligase" evidence="5">
    <location>
        <begin position="50"/>
        <end position="414"/>
    </location>
</feature>
<evidence type="ECO:0000256" key="2">
    <source>
        <dbReference type="ARBA" id="ARBA00022598"/>
    </source>
</evidence>
<evidence type="ECO:0000256" key="3">
    <source>
        <dbReference type="ARBA" id="ARBA00022741"/>
    </source>
</evidence>
<dbReference type="Pfam" id="PF00501">
    <property type="entry name" value="AMP-binding"/>
    <property type="match status" value="1"/>
</dbReference>
<dbReference type="Gene3D" id="3.30.300.30">
    <property type="match status" value="1"/>
</dbReference>
<organism evidence="7 8">
    <name type="scientific">Rhodococcus baikonurensis</name>
    <dbReference type="NCBI Taxonomy" id="172041"/>
    <lineage>
        <taxon>Bacteria</taxon>
        <taxon>Bacillati</taxon>
        <taxon>Actinomycetota</taxon>
        <taxon>Actinomycetes</taxon>
        <taxon>Mycobacteriales</taxon>
        <taxon>Nocardiaceae</taxon>
        <taxon>Rhodococcus</taxon>
        <taxon>Rhodococcus erythropolis group</taxon>
    </lineage>
</organism>
<feature type="domain" description="AMP-binding enzyme C-terminal" evidence="6">
    <location>
        <begin position="464"/>
        <end position="541"/>
    </location>
</feature>
<dbReference type="InterPro" id="IPR020845">
    <property type="entry name" value="AMP-binding_CS"/>
</dbReference>
<dbReference type="InterPro" id="IPR045851">
    <property type="entry name" value="AMP-bd_C_sf"/>
</dbReference>
<dbReference type="RefSeq" id="WP_214514708.1">
    <property type="nucleotide sequence ID" value="NZ_JBHMAS010000071.1"/>
</dbReference>
<comment type="similarity">
    <text evidence="1">Belongs to the ATP-dependent AMP-binding enzyme family.</text>
</comment>
<dbReference type="InterPro" id="IPR000873">
    <property type="entry name" value="AMP-dep_synth/lig_dom"/>
</dbReference>
<dbReference type="InterPro" id="IPR051087">
    <property type="entry name" value="Mitochondrial_ACSM"/>
</dbReference>
<dbReference type="Pfam" id="PF13193">
    <property type="entry name" value="AMP-binding_C"/>
    <property type="match status" value="1"/>
</dbReference>
<gene>
    <name evidence="7" type="ORF">ACFFQ6_28280</name>
</gene>
<dbReference type="EMBL" id="JBHMAS010000071">
    <property type="protein sequence ID" value="MFB9783606.1"/>
    <property type="molecule type" value="Genomic_DNA"/>
</dbReference>
<sequence length="556" mass="60450">MSAVRDDLHAELHAERGFSSSEIWRAAEARLDWPIERGLNTAHECADRWARDRARLAMIVRHPDGSSDRWTYAELARTSSRLASAWKAAGLVRGDRVASLVNQQVEAFIGALAAWRSGMVYVPLFVGFGTDALVQRLNGAQPAAVVVDYRYRHQLADALPLLTVDPQIYTVAGQAGRGLVKGDRSLWAEIDGHAPDFGMVETAPSDPATLIYTSGTTGAAKGCIQPHSMILTIQPFIRHTWAFTPDDMFFTGAAPGWSYGLYTTGAGPMSLGIPRVVYSGDFDPAAWLRIFDEEQVTYIAAAPSALRRLVPLAQRRGISSSIRGATSAGEPLDAPLAQAWMELTGSMIQDGYGQSESAMVLANLADPKKPDMPGALTVVPGFDIALVDSEGVEQESQGVLALRNPEYQGATGYLNRDDLWKARWRGDLFLTGDVVRRDDDGRYCFVGRDDDLIVTSGYNVGPSEVESLILAHPGVAEVAVVAAPDPARGSVVRAVIVLNGTVDRQQVANEVTVNVRDNLGRHAYPKIIDYVEELPRTDSGKIKRNELRQQTAGVRQ</sequence>
<keyword evidence="4" id="KW-0067">ATP-binding</keyword>
<accession>A0ABV5XMF5</accession>